<comment type="caution">
    <text evidence="2">The sequence shown here is derived from an EMBL/GenBank/DDBJ whole genome shotgun (WGS) entry which is preliminary data.</text>
</comment>
<dbReference type="PRINTS" id="PR00364">
    <property type="entry name" value="DISEASERSIST"/>
</dbReference>
<dbReference type="Gene3D" id="3.40.50.300">
    <property type="entry name" value="P-loop containing nucleotide triphosphate hydrolases"/>
    <property type="match status" value="1"/>
</dbReference>
<dbReference type="Gene3D" id="1.25.40.10">
    <property type="entry name" value="Tetratricopeptide repeat domain"/>
    <property type="match status" value="1"/>
</dbReference>
<protein>
    <recommendedName>
        <fullName evidence="1">AAA+ ATPase domain-containing protein</fullName>
    </recommendedName>
</protein>
<accession>A0A7W7C9S0</accession>
<dbReference type="RefSeq" id="WP_246492492.1">
    <property type="nucleotide sequence ID" value="NZ_BAAAUI010000021.1"/>
</dbReference>
<reference evidence="2 3" key="1">
    <citation type="submission" date="2020-08" db="EMBL/GenBank/DDBJ databases">
        <title>Sequencing the genomes of 1000 actinobacteria strains.</title>
        <authorList>
            <person name="Klenk H.-P."/>
        </authorList>
    </citation>
    <scope>NUCLEOTIDE SEQUENCE [LARGE SCALE GENOMIC DNA]</scope>
    <source>
        <strain evidence="2 3">DSM 44230</strain>
    </source>
</reference>
<gene>
    <name evidence="2" type="ORF">HNR67_002064</name>
</gene>
<name>A0A7W7C9S0_9PSEU</name>
<dbReference type="InterPro" id="IPR003593">
    <property type="entry name" value="AAA+_ATPase"/>
</dbReference>
<organism evidence="2 3">
    <name type="scientific">Crossiella cryophila</name>
    <dbReference type="NCBI Taxonomy" id="43355"/>
    <lineage>
        <taxon>Bacteria</taxon>
        <taxon>Bacillati</taxon>
        <taxon>Actinomycetota</taxon>
        <taxon>Actinomycetes</taxon>
        <taxon>Pseudonocardiales</taxon>
        <taxon>Pseudonocardiaceae</taxon>
        <taxon>Crossiella</taxon>
    </lineage>
</organism>
<evidence type="ECO:0000259" key="1">
    <source>
        <dbReference type="SMART" id="SM00382"/>
    </source>
</evidence>
<evidence type="ECO:0000313" key="2">
    <source>
        <dbReference type="EMBL" id="MBB4675946.1"/>
    </source>
</evidence>
<feature type="domain" description="AAA+ ATPase" evidence="1">
    <location>
        <begin position="9"/>
        <end position="143"/>
    </location>
</feature>
<evidence type="ECO:0000313" key="3">
    <source>
        <dbReference type="Proteomes" id="UP000533598"/>
    </source>
</evidence>
<dbReference type="InterPro" id="IPR011990">
    <property type="entry name" value="TPR-like_helical_dom_sf"/>
</dbReference>
<keyword evidence="3" id="KW-1185">Reference proteome</keyword>
<dbReference type="PANTHER" id="PTHR47691">
    <property type="entry name" value="REGULATOR-RELATED"/>
    <property type="match status" value="1"/>
</dbReference>
<dbReference type="InterPro" id="IPR027417">
    <property type="entry name" value="P-loop_NTPase"/>
</dbReference>
<dbReference type="EMBL" id="JACHMH010000001">
    <property type="protein sequence ID" value="MBB4675946.1"/>
    <property type="molecule type" value="Genomic_DNA"/>
</dbReference>
<dbReference type="GO" id="GO:0043531">
    <property type="term" value="F:ADP binding"/>
    <property type="evidence" value="ECO:0007669"/>
    <property type="project" value="InterPro"/>
</dbReference>
<dbReference type="AlphaFoldDB" id="A0A7W7C9S0"/>
<dbReference type="PANTHER" id="PTHR47691:SF3">
    <property type="entry name" value="HTH-TYPE TRANSCRIPTIONAL REGULATOR RV0890C-RELATED"/>
    <property type="match status" value="1"/>
</dbReference>
<sequence length="463" mass="49893">MARASRASAPRTVVLSGPTGVGTTSLAVTLARQLTRDFPGGQFFVNLRANSDRPLHPGAAMGMLLGALGVPRDGIPTELEARARLYRSLLHGRRALIVLDNAVSEAQVQPLLPVSSTCLVMITSRQPLTGLTAVQRLQVEPLAEHEAMAVLGRAVGPHRATAQQEQLRHLARLCGRLPLALRLVGGMLAGHPQLPAVELSKRLLEVGRRIAPTVRGSVQVHAALAVAYRLLRPAAQLALRRLALSPESRYCAEMTSVLTECTSTEGTALLNELAVSGLITPIGDSEYFTCHEVVRAFAEDRLREESDPVAKFAAENRLLDWLIHTAISISSVYEQPKPTTVSGRFAARELRSPLEDSGSVEFDRLRATSGMDLGGAGSQEGQALRLLRQALVLAKRLGDKRKEGYVLLYLGTANERLQRHQEGVDHYLRSAAVFREIGSRTGEAAALGNIAHAAAPAQRYASS</sequence>
<dbReference type="SUPFAM" id="SSF48452">
    <property type="entry name" value="TPR-like"/>
    <property type="match status" value="1"/>
</dbReference>
<dbReference type="SUPFAM" id="SSF52540">
    <property type="entry name" value="P-loop containing nucleoside triphosphate hydrolases"/>
    <property type="match status" value="1"/>
</dbReference>
<dbReference type="Proteomes" id="UP000533598">
    <property type="component" value="Unassembled WGS sequence"/>
</dbReference>
<dbReference type="SMART" id="SM00382">
    <property type="entry name" value="AAA"/>
    <property type="match status" value="1"/>
</dbReference>
<proteinExistence type="predicted"/>